<evidence type="ECO:0000313" key="10">
    <source>
        <dbReference type="EMBL" id="CAL7948364.1"/>
    </source>
</evidence>
<evidence type="ECO:0000256" key="4">
    <source>
        <dbReference type="ARBA" id="ARBA00023015"/>
    </source>
</evidence>
<dbReference type="PANTHER" id="PTHR13152">
    <property type="entry name" value="TFIIH, POLYPEPTIDE 4"/>
    <property type="match status" value="1"/>
</dbReference>
<organism evidence="10 11">
    <name type="scientific">Xylocopa violacea</name>
    <name type="common">Violet carpenter bee</name>
    <name type="synonym">Apis violacea</name>
    <dbReference type="NCBI Taxonomy" id="135666"/>
    <lineage>
        <taxon>Eukaryota</taxon>
        <taxon>Metazoa</taxon>
        <taxon>Ecdysozoa</taxon>
        <taxon>Arthropoda</taxon>
        <taxon>Hexapoda</taxon>
        <taxon>Insecta</taxon>
        <taxon>Pterygota</taxon>
        <taxon>Neoptera</taxon>
        <taxon>Endopterygota</taxon>
        <taxon>Hymenoptera</taxon>
        <taxon>Apocrita</taxon>
        <taxon>Aculeata</taxon>
        <taxon>Apoidea</taxon>
        <taxon>Anthophila</taxon>
        <taxon>Apidae</taxon>
        <taxon>Xylocopa</taxon>
        <taxon>Xylocopa</taxon>
    </lineage>
</organism>
<dbReference type="InterPro" id="IPR040662">
    <property type="entry name" value="Tfb2_C"/>
</dbReference>
<evidence type="ECO:0000313" key="11">
    <source>
        <dbReference type="Proteomes" id="UP001642520"/>
    </source>
</evidence>
<comment type="caution">
    <text evidence="10">The sequence shown here is derived from an EMBL/GenBank/DDBJ whole genome shotgun (WGS) entry which is preliminary data.</text>
</comment>
<comment type="subcellular location">
    <subcellularLocation>
        <location evidence="1 8">Nucleus</location>
    </subcellularLocation>
</comment>
<dbReference type="InterPro" id="IPR004598">
    <property type="entry name" value="TFIIH_p52/Tfb2"/>
</dbReference>
<evidence type="ECO:0000259" key="9">
    <source>
        <dbReference type="Pfam" id="PF18307"/>
    </source>
</evidence>
<accession>A0ABP1P510</accession>
<dbReference type="Proteomes" id="UP001642520">
    <property type="component" value="Unassembled WGS sequence"/>
</dbReference>
<keyword evidence="6 8" id="KW-0234">DNA repair</keyword>
<reference evidence="10 11" key="1">
    <citation type="submission" date="2024-08" db="EMBL/GenBank/DDBJ databases">
        <authorList>
            <person name="Will J Nash"/>
            <person name="Angela Man"/>
            <person name="Seanna McTaggart"/>
            <person name="Kendall Baker"/>
            <person name="Tom Barker"/>
            <person name="Leah Catchpole"/>
            <person name="Alex Durrant"/>
            <person name="Karim Gharbi"/>
            <person name="Naomi Irish"/>
            <person name="Gemy Kaithakottil"/>
            <person name="Debby Ku"/>
            <person name="Aaliyah Providence"/>
            <person name="Felix Shaw"/>
            <person name="David Swarbreck"/>
            <person name="Chris Watkins"/>
            <person name="Ann M. McCartney"/>
            <person name="Giulio Formenti"/>
            <person name="Alice Mouton"/>
            <person name="Noel Vella"/>
            <person name="Bjorn M von Reumont"/>
            <person name="Adriana Vella"/>
            <person name="Wilfried Haerty"/>
        </authorList>
    </citation>
    <scope>NUCLEOTIDE SEQUENCE [LARGE SCALE GENOMIC DNA]</scope>
</reference>
<keyword evidence="4 8" id="KW-0805">Transcription regulation</keyword>
<keyword evidence="7 8" id="KW-0539">Nucleus</keyword>
<dbReference type="Gene3D" id="3.30.70.2610">
    <property type="match status" value="1"/>
</dbReference>
<dbReference type="Pfam" id="PF18307">
    <property type="entry name" value="Tfb2_C"/>
    <property type="match status" value="1"/>
</dbReference>
<evidence type="ECO:0000256" key="8">
    <source>
        <dbReference type="RuleBase" id="RU364024"/>
    </source>
</evidence>
<sequence>MSNAISGKNLLRPTGLQCKNLQEYLKSRPPEILNKLYHNPPICLAVFRELPVIAKHYVMRLLFVEQPVPQAVIASWCSKLHFEEHQKVVSILNELFVWKEASIPGGLPGWILNTTFKKNLKIVLLGGGKPWTMSNQLETDSKPRDVAFLDSYALERWECVLHYMVGSQQQEGISADAVRILLHAGLMKRDEADGSPVITQAGFQFLLLETASQVWYFILQYLDTIEARGLDLVECLTFLFQLNFSTLGKDYSTEGMSEGLLTFLQHLREFGLVYQRKRKAGRFYPTRLALNIATGQNKPLSRDPEKEGYIVVETNYRVYAYTNSNLQVALLGLFCEMLYSCVNINERFCTSSLKKWNHRCANCRQHAHSKMIEAGPPVLPPTIVDQIKLWENERNRFIFSEGVLYSQFLSQTDFEVLRDHALSAGLLIWQSERKRTMVVTKAGHDDVKKFWKRYSKNSN</sequence>
<dbReference type="NCBIfam" id="TIGR00625">
    <property type="entry name" value="tfb2"/>
    <property type="match status" value="1"/>
</dbReference>
<dbReference type="PANTHER" id="PTHR13152:SF0">
    <property type="entry name" value="GENERAL TRANSCRIPTION FACTOR IIH SUBUNIT 4"/>
    <property type="match status" value="1"/>
</dbReference>
<keyword evidence="5 8" id="KW-0804">Transcription</keyword>
<evidence type="ECO:0000256" key="7">
    <source>
        <dbReference type="ARBA" id="ARBA00023242"/>
    </source>
</evidence>
<protein>
    <recommendedName>
        <fullName evidence="8">General transcription factor IIH subunit 4</fullName>
    </recommendedName>
</protein>
<evidence type="ECO:0000256" key="5">
    <source>
        <dbReference type="ARBA" id="ARBA00023163"/>
    </source>
</evidence>
<comment type="similarity">
    <text evidence="2 8">Belongs to the TFB2 family.</text>
</comment>
<keyword evidence="3 8" id="KW-0227">DNA damage</keyword>
<gene>
    <name evidence="10" type="ORF">XYLVIOL_LOCUS8821</name>
</gene>
<feature type="domain" description="Transcription factor Tfb2 C-terminal" evidence="9">
    <location>
        <begin position="385"/>
        <end position="452"/>
    </location>
</feature>
<evidence type="ECO:0000256" key="6">
    <source>
        <dbReference type="ARBA" id="ARBA00023204"/>
    </source>
</evidence>
<evidence type="ECO:0000256" key="1">
    <source>
        <dbReference type="ARBA" id="ARBA00004123"/>
    </source>
</evidence>
<dbReference type="EMBL" id="CAXAJV020001299">
    <property type="protein sequence ID" value="CAL7948364.1"/>
    <property type="molecule type" value="Genomic_DNA"/>
</dbReference>
<comment type="function">
    <text evidence="8">Component of the general transcription and DNA repair factor IIH (TFIIH) core complex which is involved in general and transcription-coupled nucleotide excision repair (NER) of damaged DNA.</text>
</comment>
<dbReference type="Pfam" id="PF03849">
    <property type="entry name" value="Tfb2"/>
    <property type="match status" value="1"/>
</dbReference>
<name>A0ABP1P510_XYLVO</name>
<evidence type="ECO:0000256" key="3">
    <source>
        <dbReference type="ARBA" id="ARBA00022763"/>
    </source>
</evidence>
<keyword evidence="11" id="KW-1185">Reference proteome</keyword>
<proteinExistence type="inferred from homology"/>
<evidence type="ECO:0000256" key="2">
    <source>
        <dbReference type="ARBA" id="ARBA00007132"/>
    </source>
</evidence>